<dbReference type="Gene3D" id="3.90.1150.10">
    <property type="entry name" value="Aspartate Aminotransferase, domain 1"/>
    <property type="match status" value="1"/>
</dbReference>
<comment type="cofactor">
    <cofactor evidence="1 5">
        <name>pyridoxal 5'-phosphate</name>
        <dbReference type="ChEBI" id="CHEBI:597326"/>
    </cofactor>
</comment>
<dbReference type="InterPro" id="IPR004838">
    <property type="entry name" value="NHTrfase_class1_PyrdxlP-BS"/>
</dbReference>
<dbReference type="EMBL" id="JBHUKS010000011">
    <property type="protein sequence ID" value="MFD2468856.1"/>
    <property type="molecule type" value="Genomic_DNA"/>
</dbReference>
<evidence type="ECO:0000256" key="1">
    <source>
        <dbReference type="ARBA" id="ARBA00001933"/>
    </source>
</evidence>
<dbReference type="PANTHER" id="PTHR42832:SF3">
    <property type="entry name" value="L-GLUTAMINE--4-(METHYLSULFANYL)-2-OXOBUTANOATE AMINOTRANSFERASE"/>
    <property type="match status" value="1"/>
</dbReference>
<keyword evidence="8" id="KW-1185">Reference proteome</keyword>
<evidence type="ECO:0000313" key="7">
    <source>
        <dbReference type="EMBL" id="MFD2468856.1"/>
    </source>
</evidence>
<dbReference type="NCBIfam" id="TIGR03539">
    <property type="entry name" value="DapC_actino"/>
    <property type="match status" value="1"/>
</dbReference>
<evidence type="ECO:0000256" key="3">
    <source>
        <dbReference type="ARBA" id="ARBA00022679"/>
    </source>
</evidence>
<dbReference type="SUPFAM" id="SSF53383">
    <property type="entry name" value="PLP-dependent transferases"/>
    <property type="match status" value="1"/>
</dbReference>
<dbReference type="InterPro" id="IPR015424">
    <property type="entry name" value="PyrdxlP-dep_Trfase"/>
</dbReference>
<dbReference type="InterPro" id="IPR015422">
    <property type="entry name" value="PyrdxlP-dep_Trfase_small"/>
</dbReference>
<evidence type="ECO:0000256" key="2">
    <source>
        <dbReference type="ARBA" id="ARBA00022576"/>
    </source>
</evidence>
<organism evidence="7 8">
    <name type="scientific">Amycolatopsis silviterrae</name>
    <dbReference type="NCBI Taxonomy" id="1656914"/>
    <lineage>
        <taxon>Bacteria</taxon>
        <taxon>Bacillati</taxon>
        <taxon>Actinomycetota</taxon>
        <taxon>Actinomycetes</taxon>
        <taxon>Pseudonocardiales</taxon>
        <taxon>Pseudonocardiaceae</taxon>
        <taxon>Amycolatopsis</taxon>
    </lineage>
</organism>
<feature type="domain" description="Aminotransferase class I/classII large" evidence="6">
    <location>
        <begin position="27"/>
        <end position="359"/>
    </location>
</feature>
<dbReference type="PANTHER" id="PTHR42832">
    <property type="entry name" value="AMINO ACID AMINOTRANSFERASE"/>
    <property type="match status" value="1"/>
</dbReference>
<dbReference type="RefSeq" id="WP_378304776.1">
    <property type="nucleotide sequence ID" value="NZ_JBHUKS010000011.1"/>
</dbReference>
<evidence type="ECO:0000313" key="8">
    <source>
        <dbReference type="Proteomes" id="UP001597483"/>
    </source>
</evidence>
<accession>A0ABW5H6X9</accession>
<keyword evidence="2 5" id="KW-0032">Aminotransferase</keyword>
<dbReference type="PROSITE" id="PS00105">
    <property type="entry name" value="AA_TRANSFER_CLASS_1"/>
    <property type="match status" value="1"/>
</dbReference>
<evidence type="ECO:0000256" key="5">
    <source>
        <dbReference type="RuleBase" id="RU000481"/>
    </source>
</evidence>
<proteinExistence type="inferred from homology"/>
<evidence type="ECO:0000259" key="6">
    <source>
        <dbReference type="Pfam" id="PF00155"/>
    </source>
</evidence>
<dbReference type="Proteomes" id="UP001597483">
    <property type="component" value="Unassembled WGS sequence"/>
</dbReference>
<dbReference type="EC" id="2.6.1.-" evidence="5"/>
<dbReference type="Gene3D" id="3.40.640.10">
    <property type="entry name" value="Type I PLP-dependent aspartate aminotransferase-like (Major domain)"/>
    <property type="match status" value="1"/>
</dbReference>
<sequence>MIGTLPAFPWHAIAEHRKRASEHEDGIVNLALGEPVDPVPDVVQNALRSTTDTPGYPPCEGIPELRKAAADWLARRHRVPVDPAHVIAAAGAKELIAWLPAMLGTGPGDVVALPELSFPTYEVSARLAGASTVVAATPMEIAGSPPRIVWLNSPSNPEGRVLPAAKLREIVCWARERGSIVVNDECYLEHSWATEPASILAPEVCGDDHEGLIAVHSLSKRSNLAGYRAGFATGDPQLIERLLTVRRQAGHVVPAPVQAAMIAALGDDSHVDLQRTRYQRRRAVLRSALESAGFRIDCSEASLFLWATRGQSCWVTLKELAELGILVAPGEFYGRAGAKHVRVAFTATDERIDAAAQRLTAA</sequence>
<dbReference type="Pfam" id="PF00155">
    <property type="entry name" value="Aminotran_1_2"/>
    <property type="match status" value="1"/>
</dbReference>
<dbReference type="InterPro" id="IPR019880">
    <property type="entry name" value="OxyQ"/>
</dbReference>
<protein>
    <recommendedName>
        <fullName evidence="5">Aminotransferase</fullName>
        <ecNumber evidence="5">2.6.1.-</ecNumber>
    </recommendedName>
</protein>
<evidence type="ECO:0000256" key="4">
    <source>
        <dbReference type="ARBA" id="ARBA00023194"/>
    </source>
</evidence>
<name>A0ABW5H6X9_9PSEU</name>
<dbReference type="InterPro" id="IPR050881">
    <property type="entry name" value="LL-DAP_aminotransferase"/>
</dbReference>
<gene>
    <name evidence="7" type="primary">dapC</name>
    <name evidence="7" type="ORF">ACFSVL_15815</name>
</gene>
<keyword evidence="3 5" id="KW-0808">Transferase</keyword>
<dbReference type="InterPro" id="IPR004839">
    <property type="entry name" value="Aminotransferase_I/II_large"/>
</dbReference>
<comment type="similarity">
    <text evidence="5">Belongs to the class-I pyridoxal-phosphate-dependent aminotransferase family.</text>
</comment>
<dbReference type="InterPro" id="IPR015421">
    <property type="entry name" value="PyrdxlP-dep_Trfase_major"/>
</dbReference>
<keyword evidence="4" id="KW-0045">Antibiotic biosynthesis</keyword>
<dbReference type="GO" id="GO:0009016">
    <property type="term" value="F:succinyldiaminopimelate transaminase activity"/>
    <property type="evidence" value="ECO:0007669"/>
    <property type="project" value="UniProtKB-EC"/>
</dbReference>
<comment type="caution">
    <text evidence="7">The sequence shown here is derived from an EMBL/GenBank/DDBJ whole genome shotgun (WGS) entry which is preliminary data.</text>
</comment>
<reference evidence="8" key="1">
    <citation type="journal article" date="2019" name="Int. J. Syst. Evol. Microbiol.">
        <title>The Global Catalogue of Microorganisms (GCM) 10K type strain sequencing project: providing services to taxonomists for standard genome sequencing and annotation.</title>
        <authorList>
            <consortium name="The Broad Institute Genomics Platform"/>
            <consortium name="The Broad Institute Genome Sequencing Center for Infectious Disease"/>
            <person name="Wu L."/>
            <person name="Ma J."/>
        </authorList>
    </citation>
    <scope>NUCLEOTIDE SEQUENCE [LARGE SCALE GENOMIC DNA]</scope>
    <source>
        <strain evidence="8">CGMCC 4.7641</strain>
    </source>
</reference>
<dbReference type="CDD" id="cd00609">
    <property type="entry name" value="AAT_like"/>
    <property type="match status" value="1"/>
</dbReference>